<organism evidence="2 3">
    <name type="scientific">Chloroflexus aggregans (strain MD-66 / DSM 9485)</name>
    <dbReference type="NCBI Taxonomy" id="326427"/>
    <lineage>
        <taxon>Bacteria</taxon>
        <taxon>Bacillati</taxon>
        <taxon>Chloroflexota</taxon>
        <taxon>Chloroflexia</taxon>
        <taxon>Chloroflexales</taxon>
        <taxon>Chloroflexineae</taxon>
        <taxon>Chloroflexaceae</taxon>
        <taxon>Chloroflexus</taxon>
    </lineage>
</organism>
<evidence type="ECO:0000313" key="3">
    <source>
        <dbReference type="Proteomes" id="UP000002508"/>
    </source>
</evidence>
<gene>
    <name evidence="2" type="ordered locus">Cagg_0373</name>
</gene>
<dbReference type="KEGG" id="cag:Cagg_0373"/>
<accession>B8G315</accession>
<evidence type="ECO:0000313" key="2">
    <source>
        <dbReference type="EMBL" id="ACL23319.1"/>
    </source>
</evidence>
<dbReference type="Proteomes" id="UP000002508">
    <property type="component" value="Chromosome"/>
</dbReference>
<reference evidence="2" key="1">
    <citation type="submission" date="2008-12" db="EMBL/GenBank/DDBJ databases">
        <title>Complete sequence of Chloroflexus aggregans DSM 9485.</title>
        <authorList>
            <consortium name="US DOE Joint Genome Institute"/>
            <person name="Lucas S."/>
            <person name="Copeland A."/>
            <person name="Lapidus A."/>
            <person name="Glavina del Rio T."/>
            <person name="Dalin E."/>
            <person name="Tice H."/>
            <person name="Pitluck S."/>
            <person name="Foster B."/>
            <person name="Larimer F."/>
            <person name="Land M."/>
            <person name="Hauser L."/>
            <person name="Kyrpides N."/>
            <person name="Mikhailova N."/>
            <person name="Bryant D."/>
            <person name="Richardson P."/>
        </authorList>
    </citation>
    <scope>NUCLEOTIDE SEQUENCE</scope>
    <source>
        <strain evidence="2">DSM 9485</strain>
    </source>
</reference>
<dbReference type="AlphaFoldDB" id="B8G315"/>
<name>B8G315_CHLAD</name>
<feature type="transmembrane region" description="Helical" evidence="1">
    <location>
        <begin position="21"/>
        <end position="43"/>
    </location>
</feature>
<proteinExistence type="predicted"/>
<keyword evidence="1" id="KW-1133">Transmembrane helix</keyword>
<dbReference type="STRING" id="326427.Cagg_0373"/>
<keyword evidence="1" id="KW-0472">Membrane</keyword>
<evidence type="ECO:0000256" key="1">
    <source>
        <dbReference type="SAM" id="Phobius"/>
    </source>
</evidence>
<sequence length="56" mass="5969">MICDSLRPFALRGARHRRAPTGGGLCVLGAFALTLCAFAFFALNPVDGEQPRIVGH</sequence>
<keyword evidence="3" id="KW-1185">Reference proteome</keyword>
<protein>
    <submittedName>
        <fullName evidence="2">Uncharacterized protein</fullName>
    </submittedName>
</protein>
<keyword evidence="1" id="KW-0812">Transmembrane</keyword>
<dbReference type="HOGENOM" id="CLU_3005766_0_0_0"/>
<dbReference type="EMBL" id="CP001337">
    <property type="protein sequence ID" value="ACL23319.1"/>
    <property type="molecule type" value="Genomic_DNA"/>
</dbReference>